<reference evidence="1" key="1">
    <citation type="journal article" date="2023" name="Int. J. Syst. Evol. Microbiol.">
        <title>Collibacillus ludicampi gen. nov., sp. nov., a new soil bacterium of the family Alicyclobacillaceae.</title>
        <authorList>
            <person name="Jojima T."/>
            <person name="Ioku Y."/>
            <person name="Fukuta Y."/>
            <person name="Shirasaka N."/>
            <person name="Matsumura Y."/>
            <person name="Mori M."/>
        </authorList>
    </citation>
    <scope>NUCLEOTIDE SEQUENCE</scope>
    <source>
        <strain evidence="1">TP075</strain>
    </source>
</reference>
<comment type="caution">
    <text evidence="1">The sequence shown here is derived from an EMBL/GenBank/DDBJ whole genome shotgun (WGS) entry which is preliminary data.</text>
</comment>
<dbReference type="Proteomes" id="UP001057291">
    <property type="component" value="Unassembled WGS sequence"/>
</dbReference>
<name>A0AAV4LH13_9BACL</name>
<accession>A0AAV4LH13</accession>
<proteinExistence type="predicted"/>
<protein>
    <recommendedName>
        <fullName evidence="3">Helix-turn-helix type 11 domain-containing protein</fullName>
    </recommendedName>
</protein>
<sequence length="177" mass="20662">MNQKLLEQVAKISAETAVQAAMEYLEKEKQKQQKVKRDWRLRNTKLLLKNYRSFVAHSAEVKEELTALQRAEALEEIYTEDLAVEAIKRSKKRTLAMVQFMQRMMGVYKAMCESSGQPEDLRRYHVIHAMYISDEKLTAEQLAEFHKIEVRTVYNDIKNACKTLSVLIFGVDGIRFE</sequence>
<evidence type="ECO:0000313" key="1">
    <source>
        <dbReference type="EMBL" id="GIM47021.1"/>
    </source>
</evidence>
<evidence type="ECO:0008006" key="3">
    <source>
        <dbReference type="Google" id="ProtNLM"/>
    </source>
</evidence>
<evidence type="ECO:0000313" key="2">
    <source>
        <dbReference type="Proteomes" id="UP001057291"/>
    </source>
</evidence>
<keyword evidence="2" id="KW-1185">Reference proteome</keyword>
<dbReference type="AlphaFoldDB" id="A0AAV4LH13"/>
<gene>
    <name evidence="1" type="ORF">DNHGIG_25700</name>
</gene>
<organism evidence="1 2">
    <name type="scientific">Collibacillus ludicampi</name>
    <dbReference type="NCBI Taxonomy" id="2771369"/>
    <lineage>
        <taxon>Bacteria</taxon>
        <taxon>Bacillati</taxon>
        <taxon>Bacillota</taxon>
        <taxon>Bacilli</taxon>
        <taxon>Bacillales</taxon>
        <taxon>Alicyclobacillaceae</taxon>
        <taxon>Collibacillus</taxon>
    </lineage>
</organism>
<dbReference type="EMBL" id="BOQE01000001">
    <property type="protein sequence ID" value="GIM47021.1"/>
    <property type="molecule type" value="Genomic_DNA"/>
</dbReference>